<evidence type="ECO:0000313" key="2">
    <source>
        <dbReference type="EMBL" id="ORD97400.1"/>
    </source>
</evidence>
<dbReference type="Proteomes" id="UP000192356">
    <property type="component" value="Unassembled WGS sequence"/>
</dbReference>
<accession>A0A1X0QC75</accession>
<keyword evidence="3" id="KW-1185">Reference proteome</keyword>
<reference evidence="2 3" key="1">
    <citation type="journal article" date="2017" name="Environ. Microbiol.">
        <title>Decay of the glycolytic pathway and adaptation to intranuclear parasitism within Enterocytozoonidae microsporidia.</title>
        <authorList>
            <person name="Wiredu Boakye D."/>
            <person name="Jaroenlak P."/>
            <person name="Prachumwat A."/>
            <person name="Williams T.A."/>
            <person name="Bateman K.S."/>
            <person name="Itsathitphaisarn O."/>
            <person name="Sritunyalucksana K."/>
            <person name="Paszkiewicz K.H."/>
            <person name="Moore K.A."/>
            <person name="Stentiford G.D."/>
            <person name="Williams B.A."/>
        </authorList>
    </citation>
    <scope>NUCLEOTIDE SEQUENCE [LARGE SCALE GENOMIC DNA]</scope>
    <source>
        <strain evidence="2 3">GB1</strain>
    </source>
</reference>
<feature type="compositionally biased region" description="Low complexity" evidence="1">
    <location>
        <begin position="52"/>
        <end position="63"/>
    </location>
</feature>
<comment type="caution">
    <text evidence="2">The sequence shown here is derived from an EMBL/GenBank/DDBJ whole genome shotgun (WGS) entry which is preliminary data.</text>
</comment>
<proteinExistence type="predicted"/>
<dbReference type="EMBL" id="LVKB01000024">
    <property type="protein sequence ID" value="ORD97400.1"/>
    <property type="molecule type" value="Genomic_DNA"/>
</dbReference>
<evidence type="ECO:0000313" key="3">
    <source>
        <dbReference type="Proteomes" id="UP000192356"/>
    </source>
</evidence>
<dbReference type="VEuPathDB" id="MicrosporidiaDB:HERIO_726"/>
<organism evidence="2 3">
    <name type="scientific">Hepatospora eriocheir</name>
    <dbReference type="NCBI Taxonomy" id="1081669"/>
    <lineage>
        <taxon>Eukaryota</taxon>
        <taxon>Fungi</taxon>
        <taxon>Fungi incertae sedis</taxon>
        <taxon>Microsporidia</taxon>
        <taxon>Hepatosporidae</taxon>
        <taxon>Hepatospora</taxon>
    </lineage>
</organism>
<gene>
    <name evidence="2" type="ORF">HERIO_726</name>
</gene>
<feature type="region of interest" description="Disordered" evidence="1">
    <location>
        <begin position="25"/>
        <end position="63"/>
    </location>
</feature>
<evidence type="ECO:0000256" key="1">
    <source>
        <dbReference type="SAM" id="MobiDB-lite"/>
    </source>
</evidence>
<name>A0A1X0QC75_9MICR</name>
<sequence length="82" mass="9533">MFIQNYITGITKVVSLDANPSIKKEDKKKLVDKVNKDMPRQNERGDDRQTRSRTSTRSSRGRNNTKSYLYSILNLIQIMLTL</sequence>
<feature type="compositionally biased region" description="Basic and acidic residues" evidence="1">
    <location>
        <begin position="25"/>
        <end position="50"/>
    </location>
</feature>
<protein>
    <submittedName>
        <fullName evidence="2">Uncharacterized protein</fullName>
    </submittedName>
</protein>
<dbReference type="AlphaFoldDB" id="A0A1X0QC75"/>